<dbReference type="AlphaFoldDB" id="A0A7R8WCY9"/>
<feature type="compositionally biased region" description="Basic and acidic residues" evidence="15">
    <location>
        <begin position="333"/>
        <end position="344"/>
    </location>
</feature>
<evidence type="ECO:0000256" key="5">
    <source>
        <dbReference type="ARBA" id="ARBA00022833"/>
    </source>
</evidence>
<proteinExistence type="inferred from homology"/>
<organism evidence="16">
    <name type="scientific">Cyprideis torosa</name>
    <dbReference type="NCBI Taxonomy" id="163714"/>
    <lineage>
        <taxon>Eukaryota</taxon>
        <taxon>Metazoa</taxon>
        <taxon>Ecdysozoa</taxon>
        <taxon>Arthropoda</taxon>
        <taxon>Crustacea</taxon>
        <taxon>Oligostraca</taxon>
        <taxon>Ostracoda</taxon>
        <taxon>Podocopa</taxon>
        <taxon>Podocopida</taxon>
        <taxon>Cytherocopina</taxon>
        <taxon>Cytheroidea</taxon>
        <taxon>Cytherideidae</taxon>
        <taxon>Cyprideis</taxon>
    </lineage>
</organism>
<dbReference type="PROSITE" id="PS51184">
    <property type="entry name" value="JMJC"/>
    <property type="match status" value="1"/>
</dbReference>
<evidence type="ECO:0000256" key="11">
    <source>
        <dbReference type="ARBA" id="ARBA00023163"/>
    </source>
</evidence>
<dbReference type="InterPro" id="IPR003347">
    <property type="entry name" value="JmjC_dom"/>
</dbReference>
<keyword evidence="11" id="KW-0804">Transcription</keyword>
<dbReference type="GO" id="GO:0000785">
    <property type="term" value="C:chromatin"/>
    <property type="evidence" value="ECO:0007669"/>
    <property type="project" value="TreeGrafter"/>
</dbReference>
<dbReference type="FunFam" id="2.60.120.650:FF:000048">
    <property type="entry name" value="Lysine-specific demethylase 4A"/>
    <property type="match status" value="1"/>
</dbReference>
<evidence type="ECO:0000256" key="7">
    <source>
        <dbReference type="ARBA" id="ARBA00022964"/>
    </source>
</evidence>
<evidence type="ECO:0000256" key="2">
    <source>
        <dbReference type="ARBA" id="ARBA00009711"/>
    </source>
</evidence>
<dbReference type="Pfam" id="PF02373">
    <property type="entry name" value="JmjC"/>
    <property type="match status" value="1"/>
</dbReference>
<dbReference type="SMART" id="SM00558">
    <property type="entry name" value="JmjC"/>
    <property type="match status" value="1"/>
</dbReference>
<evidence type="ECO:0000256" key="13">
    <source>
        <dbReference type="ARBA" id="ARBA00049349"/>
    </source>
</evidence>
<evidence type="ECO:0000256" key="10">
    <source>
        <dbReference type="ARBA" id="ARBA00023015"/>
    </source>
</evidence>
<dbReference type="GO" id="GO:0048512">
    <property type="term" value="P:circadian behavior"/>
    <property type="evidence" value="ECO:0007669"/>
    <property type="project" value="UniProtKB-ARBA"/>
</dbReference>
<evidence type="ECO:0000256" key="3">
    <source>
        <dbReference type="ARBA" id="ARBA00012900"/>
    </source>
</evidence>
<gene>
    <name evidence="16" type="ORF">CTOB1V02_LOCUS4428</name>
</gene>
<dbReference type="PANTHER" id="PTHR10694">
    <property type="entry name" value="LYSINE-SPECIFIC DEMETHYLASE"/>
    <property type="match status" value="1"/>
</dbReference>
<comment type="similarity">
    <text evidence="2">Belongs to the JHDM3 histone demethylase family.</text>
</comment>
<comment type="cofactor">
    <cofactor evidence="1">
        <name>Fe(2+)</name>
        <dbReference type="ChEBI" id="CHEBI:29033"/>
    </cofactor>
</comment>
<evidence type="ECO:0000256" key="6">
    <source>
        <dbReference type="ARBA" id="ARBA00022853"/>
    </source>
</evidence>
<protein>
    <recommendedName>
        <fullName evidence="3">[histone H3]-trimethyl-L-lysine(9) demethylase</fullName>
        <ecNumber evidence="3">1.14.11.66</ecNumber>
    </recommendedName>
</protein>
<feature type="region of interest" description="Disordered" evidence="15">
    <location>
        <begin position="333"/>
        <end position="361"/>
    </location>
</feature>
<evidence type="ECO:0000256" key="15">
    <source>
        <dbReference type="SAM" id="MobiDB-lite"/>
    </source>
</evidence>
<keyword evidence="4" id="KW-0479">Metal-binding</keyword>
<dbReference type="Gene3D" id="2.60.120.650">
    <property type="entry name" value="Cupin"/>
    <property type="match status" value="1"/>
</dbReference>
<name>A0A7R8WCY9_9CRUS</name>
<comment type="catalytic activity">
    <reaction evidence="13">
        <text>N(6),N(6),N(6)-trimethyl-L-lysyl(9)-[histone H3] + 2 2-oxoglutarate + 2 O2 = N(6)-methyl-L-lysyl(9)-[histone H3] + 2 formaldehyde + 2 succinate + 2 CO2</text>
        <dbReference type="Rhea" id="RHEA:60200"/>
        <dbReference type="Rhea" id="RHEA-COMP:15538"/>
        <dbReference type="Rhea" id="RHEA-COMP:15542"/>
        <dbReference type="ChEBI" id="CHEBI:15379"/>
        <dbReference type="ChEBI" id="CHEBI:16526"/>
        <dbReference type="ChEBI" id="CHEBI:16810"/>
        <dbReference type="ChEBI" id="CHEBI:16842"/>
        <dbReference type="ChEBI" id="CHEBI:30031"/>
        <dbReference type="ChEBI" id="CHEBI:61929"/>
        <dbReference type="ChEBI" id="CHEBI:61961"/>
        <dbReference type="EC" id="1.14.11.66"/>
    </reaction>
</comment>
<evidence type="ECO:0000313" key="16">
    <source>
        <dbReference type="EMBL" id="CAD7226510.1"/>
    </source>
</evidence>
<evidence type="ECO:0000256" key="9">
    <source>
        <dbReference type="ARBA" id="ARBA00023004"/>
    </source>
</evidence>
<keyword evidence="10" id="KW-0805">Transcription regulation</keyword>
<dbReference type="GO" id="GO:0005634">
    <property type="term" value="C:nucleus"/>
    <property type="evidence" value="ECO:0007669"/>
    <property type="project" value="TreeGrafter"/>
</dbReference>
<evidence type="ECO:0000256" key="4">
    <source>
        <dbReference type="ARBA" id="ARBA00022723"/>
    </source>
</evidence>
<accession>A0A7R8WCY9</accession>
<dbReference type="PANTHER" id="PTHR10694:SF129">
    <property type="entry name" value="LYSINE-SPECIFIC DEMETHYLASE 4B-RELATED"/>
    <property type="match status" value="1"/>
</dbReference>
<reference evidence="16" key="1">
    <citation type="submission" date="2020-11" db="EMBL/GenBank/DDBJ databases">
        <authorList>
            <person name="Tran Van P."/>
        </authorList>
    </citation>
    <scope>NUCLEOTIDE SEQUENCE</scope>
</reference>
<dbReference type="PROSITE" id="PS51183">
    <property type="entry name" value="JMJN"/>
    <property type="match status" value="1"/>
</dbReference>
<evidence type="ECO:0000256" key="1">
    <source>
        <dbReference type="ARBA" id="ARBA00001954"/>
    </source>
</evidence>
<evidence type="ECO:0000256" key="14">
    <source>
        <dbReference type="ARBA" id="ARBA00053408"/>
    </source>
</evidence>
<evidence type="ECO:0000256" key="12">
    <source>
        <dbReference type="ARBA" id="ARBA00023242"/>
    </source>
</evidence>
<dbReference type="GO" id="GO:0140681">
    <property type="term" value="F:histone H3K36me2/H3K36me3 demethylase activity"/>
    <property type="evidence" value="ECO:0007669"/>
    <property type="project" value="UniProtKB-ARBA"/>
</dbReference>
<keyword evidence="9" id="KW-0408">Iron</keyword>
<dbReference type="EMBL" id="OB660845">
    <property type="protein sequence ID" value="CAD7226510.1"/>
    <property type="molecule type" value="Genomic_DNA"/>
</dbReference>
<dbReference type="EC" id="1.14.11.66" evidence="3"/>
<dbReference type="Pfam" id="PF02375">
    <property type="entry name" value="JmjN"/>
    <property type="match status" value="1"/>
</dbReference>
<sequence>MAQSDIPKIMIFRPSWEEFKDFSKYVTYMESQGAHKAGLAKVIPPPEFVPRKSGYDLSQFMSMQIPAPISQVVTGKQGLYQQINVQKNRMTVQEFYDMSQDPRYATPVHHDFDDLERKYWKNLTDVAPTYGADVPGTLTDTDVDEWNISRLGSILDYIDEDYNTKIEGVNTPYLYFGMWKTSFPWHTEDMDLYSINYLHFGEPKFWYAVPPDHGRRLERMAQGFFTTQHHLCPAFLRHKMTVISPNILNKYYIPYNKIAQQPGEFMITFPYGYHAGFNHGFNCAESTNFALPRWVEYGKRASACSCRGDMVKISMDTFVQRFQPERYELWKVGKDIGPHPEDSSRVSAAPTPKALPAPSSR</sequence>
<dbReference type="SUPFAM" id="SSF51197">
    <property type="entry name" value="Clavaminate synthase-like"/>
    <property type="match status" value="1"/>
</dbReference>
<dbReference type="InterPro" id="IPR003349">
    <property type="entry name" value="JmjN"/>
</dbReference>
<keyword evidence="6" id="KW-0156">Chromatin regulator</keyword>
<comment type="function">
    <text evidence="14">Probable histone demethylase that specifically demethylates 'Lys-9' and 'Lys-36' residues of histone H3, thereby playing a central role in histone code. Demethylation of Lys residue generates formaldehyde and succinate.</text>
</comment>
<keyword evidence="5" id="KW-0862">Zinc</keyword>
<keyword evidence="7" id="KW-0223">Dioxygenase</keyword>
<dbReference type="OrthoDB" id="9547406at2759"/>
<keyword evidence="8" id="KW-0560">Oxidoreductase</keyword>
<dbReference type="SMART" id="SM00545">
    <property type="entry name" value="JmjN"/>
    <property type="match status" value="1"/>
</dbReference>
<dbReference type="GO" id="GO:0046872">
    <property type="term" value="F:metal ion binding"/>
    <property type="evidence" value="ECO:0007669"/>
    <property type="project" value="UniProtKB-KW"/>
</dbReference>
<keyword evidence="12" id="KW-0539">Nucleus</keyword>
<evidence type="ECO:0000256" key="8">
    <source>
        <dbReference type="ARBA" id="ARBA00023002"/>
    </source>
</evidence>
<dbReference type="GO" id="GO:0140684">
    <property type="term" value="F:histone H3K9me2/H3K9me3 demethylase activity"/>
    <property type="evidence" value="ECO:0007669"/>
    <property type="project" value="UniProtKB-EC"/>
</dbReference>
<dbReference type="GO" id="GO:0010468">
    <property type="term" value="P:regulation of gene expression"/>
    <property type="evidence" value="ECO:0007669"/>
    <property type="project" value="TreeGrafter"/>
</dbReference>